<reference evidence="1" key="1">
    <citation type="submission" date="2014-11" db="EMBL/GenBank/DDBJ databases">
        <authorList>
            <person name="Malar M.C."/>
            <person name="Sen D."/>
            <person name="Tripathy S."/>
        </authorList>
    </citation>
    <scope>NUCLEOTIDE SEQUENCE</scope>
    <source>
        <strain evidence="1">BDU141951</strain>
    </source>
</reference>
<dbReference type="InterPro" id="IPR011010">
    <property type="entry name" value="DNA_brk_join_enz"/>
</dbReference>
<proteinExistence type="predicted"/>
<reference evidence="1" key="2">
    <citation type="journal article" date="2015" name="Genome Announc.">
        <title>Draft Genome Sequence of Filamentous Marine Cyanobacterium Lyngbya confervoides Strain BDU141951.</title>
        <authorList>
            <person name="Chandrababunaidu M.M."/>
            <person name="Sen D."/>
            <person name="Tripathy S."/>
        </authorList>
    </citation>
    <scope>NUCLEOTIDE SEQUENCE</scope>
    <source>
        <strain evidence="1">BDU141951</strain>
    </source>
</reference>
<dbReference type="SUPFAM" id="SSF56349">
    <property type="entry name" value="DNA breaking-rejoining enzymes"/>
    <property type="match status" value="1"/>
</dbReference>
<gene>
    <name evidence="1" type="ORF">QQ91_013265</name>
</gene>
<protein>
    <recommendedName>
        <fullName evidence="2">Integrase</fullName>
    </recommendedName>
</protein>
<dbReference type="AlphaFoldDB" id="A0A0C1UQM1"/>
<evidence type="ECO:0008006" key="2">
    <source>
        <dbReference type="Google" id="ProtNLM"/>
    </source>
</evidence>
<name>A0A0C1UQM1_9CYAN</name>
<dbReference type="EMBL" id="JTHE02000003">
    <property type="protein sequence ID" value="NEV68082.1"/>
    <property type="molecule type" value="Genomic_DNA"/>
</dbReference>
<sequence>MPRPADSPEEINARLKEAGIRLKVEARSQKLSLRGTFPPKPGQTKPRQTYLALGIDDTPYGLKTAELKAHEVWAQIGRGTFDWQDWIMTDLDTCGAWIERYKRHWFAINGNTPATQKKWHRGEWQMGLRWLPSDKKLSAKILKETVSHRPPDSRARQLCVQILNRFAEFASLDVNLNQYRGKYTRRVNALDIPPDDEIAKIITTIENPQWRLVATRMTIYGLRDHECWFCVINPKPPYDCQVLEGKTGPRDGVMPFYPEWAQQWEPWKGTLPKVTDKVGDRAIYGERTARAFKRLKIPFTPYTLRHAWCIRASVVFKQPIPVSAAMAGHSADLHLRTYNRWIKAAQSLEAYKEAIEKGPKAPGV</sequence>
<comment type="caution">
    <text evidence="1">The sequence shown here is derived from an EMBL/GenBank/DDBJ whole genome shotgun (WGS) entry which is preliminary data.</text>
</comment>
<accession>A0A0C1UQM1</accession>
<reference evidence="1" key="3">
    <citation type="submission" date="2020-02" db="EMBL/GenBank/DDBJ databases">
        <authorList>
            <person name="Sarangi A.N."/>
            <person name="Ghosh S."/>
            <person name="Mukherjee M."/>
            <person name="Tripathy S."/>
        </authorList>
    </citation>
    <scope>NUCLEOTIDE SEQUENCE</scope>
    <source>
        <strain evidence="1">BDU141951</strain>
    </source>
</reference>
<evidence type="ECO:0000313" key="1">
    <source>
        <dbReference type="EMBL" id="NEV68082.1"/>
    </source>
</evidence>
<dbReference type="GO" id="GO:0003677">
    <property type="term" value="F:DNA binding"/>
    <property type="evidence" value="ECO:0007669"/>
    <property type="project" value="InterPro"/>
</dbReference>
<organism evidence="1">
    <name type="scientific">Lyngbya confervoides BDU141951</name>
    <dbReference type="NCBI Taxonomy" id="1574623"/>
    <lineage>
        <taxon>Bacteria</taxon>
        <taxon>Bacillati</taxon>
        <taxon>Cyanobacteriota</taxon>
        <taxon>Cyanophyceae</taxon>
        <taxon>Oscillatoriophycideae</taxon>
        <taxon>Oscillatoriales</taxon>
        <taxon>Microcoleaceae</taxon>
        <taxon>Lyngbya</taxon>
    </lineage>
</organism>